<sequence length="101" mass="11400">MAIRDTPKLEDVLPPEAIAFAEAASLRKEKPPTQTASIDVSEKYTPQEGKVAAPLRLAPSVQQRIRRLIFIQSERGGRRVTAQDFMESAILDRLEREEKKL</sequence>
<proteinExistence type="predicted"/>
<organism evidence="1 2">
    <name type="scientific">Sulfurirhabdus autotrophica</name>
    <dbReference type="NCBI Taxonomy" id="1706046"/>
    <lineage>
        <taxon>Bacteria</taxon>
        <taxon>Pseudomonadati</taxon>
        <taxon>Pseudomonadota</taxon>
        <taxon>Betaproteobacteria</taxon>
        <taxon>Nitrosomonadales</taxon>
        <taxon>Sulfuricellaceae</taxon>
        <taxon>Sulfurirhabdus</taxon>
    </lineage>
</organism>
<dbReference type="RefSeq" id="WP_124944894.1">
    <property type="nucleotide sequence ID" value="NZ_BHVT01000004.1"/>
</dbReference>
<name>A0A4R3XSR2_9PROT</name>
<evidence type="ECO:0000313" key="1">
    <source>
        <dbReference type="EMBL" id="TCV82695.1"/>
    </source>
</evidence>
<dbReference type="AlphaFoldDB" id="A0A4R3XSR2"/>
<keyword evidence="2" id="KW-1185">Reference proteome</keyword>
<gene>
    <name evidence="1" type="ORF">EDC63_11912</name>
</gene>
<dbReference type="EMBL" id="SMCO01000019">
    <property type="protein sequence ID" value="TCV82695.1"/>
    <property type="molecule type" value="Genomic_DNA"/>
</dbReference>
<evidence type="ECO:0000313" key="2">
    <source>
        <dbReference type="Proteomes" id="UP000295367"/>
    </source>
</evidence>
<dbReference type="Proteomes" id="UP000295367">
    <property type="component" value="Unassembled WGS sequence"/>
</dbReference>
<comment type="caution">
    <text evidence="1">The sequence shown here is derived from an EMBL/GenBank/DDBJ whole genome shotgun (WGS) entry which is preliminary data.</text>
</comment>
<accession>A0A4R3XSR2</accession>
<reference evidence="1 2" key="1">
    <citation type="submission" date="2019-03" db="EMBL/GenBank/DDBJ databases">
        <title>Genomic Encyclopedia of Type Strains, Phase IV (KMG-IV): sequencing the most valuable type-strain genomes for metagenomic binning, comparative biology and taxonomic classification.</title>
        <authorList>
            <person name="Goeker M."/>
        </authorList>
    </citation>
    <scope>NUCLEOTIDE SEQUENCE [LARGE SCALE GENOMIC DNA]</scope>
    <source>
        <strain evidence="1 2">DSM 100309</strain>
    </source>
</reference>
<protein>
    <submittedName>
        <fullName evidence="1">Uncharacterized protein</fullName>
    </submittedName>
</protein>